<gene>
    <name evidence="3" type="ORF">BEN49_04150</name>
</gene>
<evidence type="ECO:0000259" key="2">
    <source>
        <dbReference type="Pfam" id="PF04909"/>
    </source>
</evidence>
<evidence type="ECO:0000313" key="3">
    <source>
        <dbReference type="EMBL" id="OGX91788.1"/>
    </source>
</evidence>
<dbReference type="GO" id="GO:0016787">
    <property type="term" value="F:hydrolase activity"/>
    <property type="evidence" value="ECO:0007669"/>
    <property type="project" value="InterPro"/>
</dbReference>
<dbReference type="RefSeq" id="WP_070740420.1">
    <property type="nucleotide sequence ID" value="NZ_MDZA01000033.1"/>
</dbReference>
<keyword evidence="4" id="KW-1185">Reference proteome</keyword>
<dbReference type="OrthoDB" id="5450317at2"/>
<dbReference type="EMBL" id="MDZA01000033">
    <property type="protein sequence ID" value="OGX91788.1"/>
    <property type="molecule type" value="Genomic_DNA"/>
</dbReference>
<dbReference type="Proteomes" id="UP000177506">
    <property type="component" value="Unassembled WGS sequence"/>
</dbReference>
<proteinExistence type="inferred from homology"/>
<evidence type="ECO:0000256" key="1">
    <source>
        <dbReference type="ARBA" id="ARBA00038310"/>
    </source>
</evidence>
<name>A0A1G1TLM7_9BACT</name>
<dbReference type="Pfam" id="PF04909">
    <property type="entry name" value="Amidohydro_2"/>
    <property type="match status" value="1"/>
</dbReference>
<dbReference type="PANTHER" id="PTHR43569">
    <property type="entry name" value="AMIDOHYDROLASE"/>
    <property type="match status" value="1"/>
</dbReference>
<feature type="domain" description="Amidohydrolase-related" evidence="2">
    <location>
        <begin position="3"/>
        <end position="274"/>
    </location>
</feature>
<comment type="similarity">
    <text evidence="1">Belongs to the metallo-dependent hydrolases superfamily.</text>
</comment>
<accession>A0A1G1TLM7</accession>
<dbReference type="SUPFAM" id="SSF51556">
    <property type="entry name" value="Metallo-dependent hydrolases"/>
    <property type="match status" value="1"/>
</dbReference>
<comment type="caution">
    <text evidence="3">The sequence shown here is derived from an EMBL/GenBank/DDBJ whole genome shotgun (WGS) entry which is preliminary data.</text>
</comment>
<dbReference type="Gene3D" id="3.20.20.140">
    <property type="entry name" value="Metal-dependent hydrolases"/>
    <property type="match status" value="1"/>
</dbReference>
<dbReference type="PANTHER" id="PTHR43569:SF2">
    <property type="entry name" value="AMIDOHYDROLASE-RELATED DOMAIN-CONTAINING PROTEIN"/>
    <property type="match status" value="1"/>
</dbReference>
<dbReference type="AlphaFoldDB" id="A0A1G1TLM7"/>
<dbReference type="InterPro" id="IPR006680">
    <property type="entry name" value="Amidohydro-rel"/>
</dbReference>
<reference evidence="3 4" key="1">
    <citation type="submission" date="2016-08" db="EMBL/GenBank/DDBJ databases">
        <title>Hymenobacter coccineus sp. nov., Hymenobacter lapidarius sp. nov. and Hymenobacter glacialis sp. nov., isolated from Antarctic soil.</title>
        <authorList>
            <person name="Sedlacek I."/>
            <person name="Kralova S."/>
            <person name="Kyrova K."/>
            <person name="Maslanova I."/>
            <person name="Stankova E."/>
            <person name="Vrbovska V."/>
            <person name="Nemec M."/>
            <person name="Bartak M."/>
            <person name="Svec P."/>
            <person name="Busse H.-J."/>
            <person name="Pantucek R."/>
        </authorList>
    </citation>
    <scope>NUCLEOTIDE SEQUENCE [LARGE SCALE GENOMIC DNA]</scope>
    <source>
        <strain evidence="3 4">CCM 8649</strain>
    </source>
</reference>
<dbReference type="InterPro" id="IPR052350">
    <property type="entry name" value="Metallo-dep_Lactonases"/>
</dbReference>
<evidence type="ECO:0000313" key="4">
    <source>
        <dbReference type="Proteomes" id="UP000177506"/>
    </source>
</evidence>
<sequence length="278" mass="30545">MRIDAHQHFWQYDPERDAWITPDMAAIRRSFAPADLQPLLAQHGFGGCVAVQASQHEAENELLLGYAAAYPFIRGVVGWVDLQAPNVAERLAHYRQFEPMKGFRHVLQGEADRALLLTPAFRRGIAALGPLGFTYDLLILPDQLGYARQLAADFPNQPFMLDHLAKPGIRAGDVAGWAANIRALAALGNTWCKVSGLVTEADWLGWQPQDFRPYLDVVFEAFGPARVVFGSDWPVCNVAGGYAAVVGLLEGYLAAFSAAEQALFWGENAAAFYKIASR</sequence>
<protein>
    <submittedName>
        <fullName evidence="3">Amidohydrolase</fullName>
    </submittedName>
</protein>
<organism evidence="3 4">
    <name type="scientific">Hymenobacter coccineus</name>
    <dbReference type="NCBI Taxonomy" id="1908235"/>
    <lineage>
        <taxon>Bacteria</taxon>
        <taxon>Pseudomonadati</taxon>
        <taxon>Bacteroidota</taxon>
        <taxon>Cytophagia</taxon>
        <taxon>Cytophagales</taxon>
        <taxon>Hymenobacteraceae</taxon>
        <taxon>Hymenobacter</taxon>
    </lineage>
</organism>
<dbReference type="InterPro" id="IPR032466">
    <property type="entry name" value="Metal_Hydrolase"/>
</dbReference>